<dbReference type="EMBL" id="DRTT01000180">
    <property type="protein sequence ID" value="HHF99129.1"/>
    <property type="molecule type" value="Genomic_DNA"/>
</dbReference>
<dbReference type="Pfam" id="PF04028">
    <property type="entry name" value="DUF374"/>
    <property type="match status" value="1"/>
</dbReference>
<keyword evidence="1" id="KW-1133">Transmembrane helix</keyword>
<dbReference type="Proteomes" id="UP000886070">
    <property type="component" value="Unassembled WGS sequence"/>
</dbReference>
<protein>
    <submittedName>
        <fullName evidence="3">DUF374 domain-containing protein</fullName>
    </submittedName>
</protein>
<dbReference type="InterPro" id="IPR007172">
    <property type="entry name" value="DUF374"/>
</dbReference>
<sequence length="262" mass="29619">MTYKNYVKLLVPSSIVGIFVNVVIEQNLYEMVGKHILLNLAIRRLCYRFFFQRIIWYVVVFKISVRLVQLILLLISGTSKITIVGKENLKASKKENIIFAFWHGNYTLLLASLRMSNTAVLVHRSFRGNYIAQLFSTFNYHIVRTSKSGKSILKLIKMVKQGCSVFIAVDGPQGPAYKTKPGIIYIAQKTGAKIVPLGLEGRKGFVLKNRWDNHFIPLPFNNITVSFGKSVSVRPGDSLEAKEEEVTRALLELTGNHKGVRS</sequence>
<keyword evidence="1" id="KW-0472">Membrane</keyword>
<accession>A0A7V5I055</accession>
<evidence type="ECO:0000256" key="1">
    <source>
        <dbReference type="SAM" id="Phobius"/>
    </source>
</evidence>
<reference evidence="3" key="1">
    <citation type="journal article" date="2020" name="mSystems">
        <title>Genome- and Community-Level Interaction Insights into Carbon Utilization and Element Cycling Functions of Hydrothermarchaeota in Hydrothermal Sediment.</title>
        <authorList>
            <person name="Zhou Z."/>
            <person name="Liu Y."/>
            <person name="Xu W."/>
            <person name="Pan J."/>
            <person name="Luo Z.H."/>
            <person name="Li M."/>
        </authorList>
    </citation>
    <scope>NUCLEOTIDE SEQUENCE [LARGE SCALE GENOMIC DNA]</scope>
    <source>
        <strain evidence="3">HyVt-92</strain>
    </source>
</reference>
<comment type="caution">
    <text evidence="3">The sequence shown here is derived from an EMBL/GenBank/DDBJ whole genome shotgun (WGS) entry which is preliminary data.</text>
</comment>
<organism evidence="3">
    <name type="scientific">Aerophobetes bacterium</name>
    <dbReference type="NCBI Taxonomy" id="2030807"/>
    <lineage>
        <taxon>Bacteria</taxon>
        <taxon>Candidatus Aerophobota</taxon>
    </lineage>
</organism>
<feature type="transmembrane region" description="Helical" evidence="1">
    <location>
        <begin position="54"/>
        <end position="77"/>
    </location>
</feature>
<gene>
    <name evidence="3" type="ORF">ENL39_06580</name>
</gene>
<evidence type="ECO:0000259" key="2">
    <source>
        <dbReference type="Pfam" id="PF04028"/>
    </source>
</evidence>
<dbReference type="AlphaFoldDB" id="A0A7V5I055"/>
<feature type="domain" description="DUF374" evidence="2">
    <location>
        <begin position="116"/>
        <end position="176"/>
    </location>
</feature>
<name>A0A7V5I055_UNCAE</name>
<evidence type="ECO:0000313" key="3">
    <source>
        <dbReference type="EMBL" id="HHF99129.1"/>
    </source>
</evidence>
<proteinExistence type="predicted"/>
<keyword evidence="1" id="KW-0812">Transmembrane</keyword>